<gene>
    <name evidence="3" type="primary">tenA</name>
    <name evidence="3" type="ORF">AB4566_14390</name>
</gene>
<dbReference type="GO" id="GO:0050334">
    <property type="term" value="F:thiaminase activity"/>
    <property type="evidence" value="ECO:0007669"/>
    <property type="project" value="UniProtKB-EC"/>
</dbReference>
<dbReference type="NCBIfam" id="TIGR04306">
    <property type="entry name" value="salvage_TenA"/>
    <property type="match status" value="1"/>
</dbReference>
<evidence type="ECO:0000256" key="1">
    <source>
        <dbReference type="RuleBase" id="RU363093"/>
    </source>
</evidence>
<dbReference type="EC" id="3.5.99.2" evidence="1"/>
<comment type="catalytic activity">
    <reaction evidence="1">
        <text>4-amino-5-aminomethyl-2-methylpyrimidine + H2O = 4-amino-5-hydroxymethyl-2-methylpyrimidine + NH4(+)</text>
        <dbReference type="Rhea" id="RHEA:31799"/>
        <dbReference type="ChEBI" id="CHEBI:15377"/>
        <dbReference type="ChEBI" id="CHEBI:16892"/>
        <dbReference type="ChEBI" id="CHEBI:28938"/>
        <dbReference type="ChEBI" id="CHEBI:63416"/>
        <dbReference type="EC" id="3.5.99.2"/>
    </reaction>
</comment>
<keyword evidence="1" id="KW-0784">Thiamine biosynthesis</keyword>
<proteinExistence type="inferred from homology"/>
<comment type="function">
    <text evidence="1">Catalyzes an amino-pyrimidine hydrolysis reaction at the C5' of the pyrimidine moiety of thiamine compounds, a reaction that is part of a thiamine salvage pathway.</text>
</comment>
<dbReference type="Proteomes" id="UP001570417">
    <property type="component" value="Unassembled WGS sequence"/>
</dbReference>
<accession>A0ABV4NDN4</accession>
<dbReference type="RefSeq" id="WP_372266621.1">
    <property type="nucleotide sequence ID" value="NZ_JBFRUW010000054.1"/>
</dbReference>
<organism evidence="3 4">
    <name type="scientific">Vibrio gallaecicus</name>
    <dbReference type="NCBI Taxonomy" id="552386"/>
    <lineage>
        <taxon>Bacteria</taxon>
        <taxon>Pseudomonadati</taxon>
        <taxon>Pseudomonadota</taxon>
        <taxon>Gammaproteobacteria</taxon>
        <taxon>Vibrionales</taxon>
        <taxon>Vibrionaceae</taxon>
        <taxon>Vibrio</taxon>
    </lineage>
</organism>
<dbReference type="PANTHER" id="PTHR43198:SF2">
    <property type="entry name" value="SI:CH1073-67J19.1-RELATED"/>
    <property type="match status" value="1"/>
</dbReference>
<protein>
    <recommendedName>
        <fullName evidence="1">Aminopyrimidine aminohydrolase</fullName>
        <ecNumber evidence="1">3.5.99.2</ecNumber>
    </recommendedName>
</protein>
<comment type="caution">
    <text evidence="3">The sequence shown here is derived from an EMBL/GenBank/DDBJ whole genome shotgun (WGS) entry which is preliminary data.</text>
</comment>
<dbReference type="Gene3D" id="1.20.910.10">
    <property type="entry name" value="Heme oxygenase-like"/>
    <property type="match status" value="1"/>
</dbReference>
<dbReference type="InterPro" id="IPR004305">
    <property type="entry name" value="Thiaminase-2/PQQC"/>
</dbReference>
<feature type="domain" description="Thiaminase-2/PQQC" evidence="2">
    <location>
        <begin position="9"/>
        <end position="216"/>
    </location>
</feature>
<sequence>MKYQDLIQACEQDWQDYTEHSFVTRLAKGTLEQPCFLHYLKQDFLFLKQYARAYALAIYKAKTLADMRRALPSVHALLDSEIAHHVTYCEQWGLTESDLENEPEDFGTVAYTRYVLDAGMTGDLVDLYAALAPCSIGYAVIGKALIESDTTVLEGNPYASWINLYGGEEFQSGVATGAEYFNQLLADIDINSERGQNIVHIFKTATRMEVAFWQQGLNILSTINSQSHPIQSQAQSEHPQPSHS</sequence>
<dbReference type="InterPro" id="IPR016084">
    <property type="entry name" value="Haem_Oase-like_multi-hlx"/>
</dbReference>
<dbReference type="Pfam" id="PF03070">
    <property type="entry name" value="TENA_THI-4"/>
    <property type="match status" value="1"/>
</dbReference>
<comment type="similarity">
    <text evidence="1">Belongs to the TenA family.</text>
</comment>
<comment type="catalytic activity">
    <reaction evidence="1">
        <text>thiamine + H2O = 5-(2-hydroxyethyl)-4-methylthiazole + 4-amino-5-hydroxymethyl-2-methylpyrimidine + H(+)</text>
        <dbReference type="Rhea" id="RHEA:17509"/>
        <dbReference type="ChEBI" id="CHEBI:15377"/>
        <dbReference type="ChEBI" id="CHEBI:15378"/>
        <dbReference type="ChEBI" id="CHEBI:16892"/>
        <dbReference type="ChEBI" id="CHEBI:17957"/>
        <dbReference type="ChEBI" id="CHEBI:18385"/>
        <dbReference type="EC" id="3.5.99.2"/>
    </reaction>
</comment>
<reference evidence="3 4" key="1">
    <citation type="journal article" date="2024" name="ISME J.">
        <title>Tailless and filamentous prophages are predominant in marine Vibrio.</title>
        <authorList>
            <person name="Steensen K."/>
            <person name="Seneca J."/>
            <person name="Bartlau N."/>
            <person name="Yu X.A."/>
            <person name="Hussain F.A."/>
            <person name="Polz M.F."/>
        </authorList>
    </citation>
    <scope>NUCLEOTIDE SEQUENCE [LARGE SCALE GENOMIC DNA]</scope>
    <source>
        <strain evidence="3 4">10N.222.51.A1</strain>
    </source>
</reference>
<name>A0ABV4NDN4_9VIBR</name>
<evidence type="ECO:0000313" key="4">
    <source>
        <dbReference type="Proteomes" id="UP001570417"/>
    </source>
</evidence>
<keyword evidence="1 3" id="KW-0378">Hydrolase</keyword>
<keyword evidence="4" id="KW-1185">Reference proteome</keyword>
<dbReference type="CDD" id="cd19367">
    <property type="entry name" value="TenA_C_ScTHI20-like"/>
    <property type="match status" value="1"/>
</dbReference>
<evidence type="ECO:0000259" key="2">
    <source>
        <dbReference type="Pfam" id="PF03070"/>
    </source>
</evidence>
<dbReference type="EMBL" id="JBFRUW010000054">
    <property type="protein sequence ID" value="MFA0569458.1"/>
    <property type="molecule type" value="Genomic_DNA"/>
</dbReference>
<dbReference type="InterPro" id="IPR050967">
    <property type="entry name" value="Thiamine_Salvage_TenA"/>
</dbReference>
<dbReference type="SUPFAM" id="SSF48613">
    <property type="entry name" value="Heme oxygenase-like"/>
    <property type="match status" value="1"/>
</dbReference>
<dbReference type="PANTHER" id="PTHR43198">
    <property type="entry name" value="BIFUNCTIONAL TH2 PROTEIN"/>
    <property type="match status" value="1"/>
</dbReference>
<dbReference type="InterPro" id="IPR027574">
    <property type="entry name" value="Thiaminase_II"/>
</dbReference>
<comment type="pathway">
    <text evidence="1">Cofactor biosynthesis; thiamine diphosphate biosynthesis.</text>
</comment>
<evidence type="ECO:0000313" key="3">
    <source>
        <dbReference type="EMBL" id="MFA0569458.1"/>
    </source>
</evidence>